<dbReference type="OMA" id="ASKEVMY"/>
<protein>
    <recommendedName>
        <fullName evidence="2">Peroxin-19</fullName>
    </recommendedName>
</protein>
<sequence>MADKTPQEVTDKTTEDLAALLDQTLGEFNAPTEQKPKTTDDELDELMATADQAAAQKAAKDFQKMLEQMVTLQEEAMRKAETEVQSGEQEPQLDPNDPEALAMMDALKQLMECSSNVANANSAEEFMAGLDMLRSPNSPMEPFMSMIMQTLASKEVMYPPLKEIFDNYPKYLEDHGAELDEETKERYGKQFDVLGKICTEFEKQPEITEVELPEAASEPAGSAPEVVPPENPEAAEHFEKLGKLLVELQQYGYPPKELVGALPEGWQIDESGLPKVADAAAATEACTIM</sequence>
<evidence type="ECO:0000256" key="1">
    <source>
        <dbReference type="ARBA" id="ARBA00006326"/>
    </source>
</evidence>
<organism evidence="4 5">
    <name type="scientific">Caenorhabditis japonica</name>
    <dbReference type="NCBI Taxonomy" id="281687"/>
    <lineage>
        <taxon>Eukaryota</taxon>
        <taxon>Metazoa</taxon>
        <taxon>Ecdysozoa</taxon>
        <taxon>Nematoda</taxon>
        <taxon>Chromadorea</taxon>
        <taxon>Rhabditida</taxon>
        <taxon>Rhabditina</taxon>
        <taxon>Rhabditomorpha</taxon>
        <taxon>Rhabditoidea</taxon>
        <taxon>Rhabditidae</taxon>
        <taxon>Peloderinae</taxon>
        <taxon>Caenorhabditis</taxon>
    </lineage>
</organism>
<evidence type="ECO:0000313" key="4">
    <source>
        <dbReference type="EnsemblMetazoa" id="CJA04323.1"/>
    </source>
</evidence>
<dbReference type="EnsemblMetazoa" id="CJA04323.1">
    <property type="protein sequence ID" value="CJA04323.1"/>
    <property type="gene ID" value="WBGene00123528"/>
</dbReference>
<evidence type="ECO:0000256" key="2">
    <source>
        <dbReference type="ARBA" id="ARBA00029688"/>
    </source>
</evidence>
<proteinExistence type="inferred from homology"/>
<dbReference type="GO" id="GO:0045046">
    <property type="term" value="P:protein import into peroxisome membrane"/>
    <property type="evidence" value="ECO:0007669"/>
    <property type="project" value="TreeGrafter"/>
</dbReference>
<dbReference type="PANTHER" id="PTHR12774:SF2">
    <property type="entry name" value="PEROXISOMAL BIOGENESIS FACTOR 19"/>
    <property type="match status" value="1"/>
</dbReference>
<dbReference type="PANTHER" id="PTHR12774">
    <property type="entry name" value="PEROXISOMAL BIOGENESIS FACTOR 19"/>
    <property type="match status" value="1"/>
</dbReference>
<evidence type="ECO:0000256" key="3">
    <source>
        <dbReference type="SAM" id="Coils"/>
    </source>
</evidence>
<comment type="similarity">
    <text evidence="1">Belongs to the peroxin-19 family.</text>
</comment>
<keyword evidence="3" id="KW-0175">Coiled coil</keyword>
<dbReference type="InterPro" id="IPR038322">
    <property type="entry name" value="Pex19_C_sf"/>
</dbReference>
<keyword evidence="5" id="KW-1185">Reference proteome</keyword>
<dbReference type="InterPro" id="IPR006708">
    <property type="entry name" value="Pex19"/>
</dbReference>
<name>A0A8R1DK32_CAEJA</name>
<evidence type="ECO:0000313" key="5">
    <source>
        <dbReference type="Proteomes" id="UP000005237"/>
    </source>
</evidence>
<reference evidence="5" key="1">
    <citation type="submission" date="2010-08" db="EMBL/GenBank/DDBJ databases">
        <authorList>
            <consortium name="Caenorhabditis japonica Sequencing Consortium"/>
            <person name="Wilson R.K."/>
        </authorList>
    </citation>
    <scope>NUCLEOTIDE SEQUENCE [LARGE SCALE GENOMIC DNA]</scope>
    <source>
        <strain evidence="5">DF5081</strain>
    </source>
</reference>
<feature type="coiled-coil region" evidence="3">
    <location>
        <begin position="55"/>
        <end position="90"/>
    </location>
</feature>
<dbReference type="GO" id="GO:0033328">
    <property type="term" value="F:peroxisome membrane targeting sequence binding"/>
    <property type="evidence" value="ECO:0007669"/>
    <property type="project" value="TreeGrafter"/>
</dbReference>
<dbReference type="Pfam" id="PF04614">
    <property type="entry name" value="Pex19"/>
    <property type="match status" value="1"/>
</dbReference>
<reference evidence="4" key="2">
    <citation type="submission" date="2022-06" db="UniProtKB">
        <authorList>
            <consortium name="EnsemblMetazoa"/>
        </authorList>
    </citation>
    <scope>IDENTIFICATION</scope>
    <source>
        <strain evidence="4">DF5081</strain>
    </source>
</reference>
<dbReference type="AlphaFoldDB" id="A0A8R1DK32"/>
<dbReference type="Gene3D" id="1.20.120.900">
    <property type="entry name" value="Pex19, mPTS binding domain"/>
    <property type="match status" value="1"/>
</dbReference>
<accession>A0A8R1DK32</accession>
<dbReference type="GO" id="GO:0005778">
    <property type="term" value="C:peroxisomal membrane"/>
    <property type="evidence" value="ECO:0007669"/>
    <property type="project" value="TreeGrafter"/>
</dbReference>
<dbReference type="Proteomes" id="UP000005237">
    <property type="component" value="Unassembled WGS sequence"/>
</dbReference>